<feature type="region of interest" description="Disordered" evidence="2">
    <location>
        <begin position="1"/>
        <end position="21"/>
    </location>
</feature>
<feature type="domain" description="G5" evidence="3">
    <location>
        <begin position="740"/>
        <end position="821"/>
    </location>
</feature>
<feature type="domain" description="G5" evidence="3">
    <location>
        <begin position="974"/>
        <end position="1056"/>
    </location>
</feature>
<feature type="domain" description="G5" evidence="3">
    <location>
        <begin position="1887"/>
        <end position="1966"/>
    </location>
</feature>
<evidence type="ECO:0000256" key="1">
    <source>
        <dbReference type="ARBA" id="ARBA00022729"/>
    </source>
</evidence>
<dbReference type="RefSeq" id="WP_006701204.1">
    <property type="nucleotide sequence ID" value="NZ_JH932300.1"/>
</dbReference>
<dbReference type="Pfam" id="PF20592">
    <property type="entry name" value="pAdhesive_10"/>
    <property type="match status" value="1"/>
</dbReference>
<dbReference type="STRING" id="883112.HMPREF9707_00541"/>
<feature type="domain" description="G5" evidence="3">
    <location>
        <begin position="1580"/>
        <end position="1660"/>
    </location>
</feature>
<feature type="domain" description="G5" evidence="3">
    <location>
        <begin position="1504"/>
        <end position="1581"/>
    </location>
</feature>
<sequence>MDYKDGFRYSTQEPSATSPDKKKWGFEIEIDKEKGQRTYTDFAFTNSGLLGGVLATGNIPAKSPEDGALGDDFKTPNYKASTEIIIDGARQQKNLNAVASEEDLKHINSIDNNNTTMAWEGHYLKDNANGLKATQGDNAAFSFTVNPWPNENDQLSLITLSGSHDEKVYVNGQTFTTGVTVSNLDANARERLVGQVYHPETGQVVQGATAYIDPQGKVVIKMPEGAVNADGTVNKESIFYKDKNYKGLQNLKVKFFARPRTAEEFKTIAESNEGTYTETGAGTATIKHKGQDVVIDKQGIARYDHYNKVGEFTLNLDDTKHHDQDYVDQDGDLTESESASYVKPGVPYKVNNNNQDSIKDITEAVNKGHAHAALDLSLIEKINAGKDPDDQWQVKGTDGALTEIIITAPKSAKAGDFVSFSVKYTYTNGSVDTHKMVFVVKESGNNIPQYYSQVLYPTESATSLPHLSIEANDQDKRKPVKYSIEKSLYTDDHGNEWTASIDPETGMVTATPKVAKDFIGGEKLVVPVTAHYEEEGNPEITFTEQARAAFIIKQKDNLPPRYDAKNGKAGDTLTSTPIVKQDGGIDTRTPVSYSIDKTEYTDNKGNTWTVSIDEKTGVVTANIPNIKDGDKLDGTIISVPVTAHYVENGQDVGTEVANAQFLASGTNNKIEHTEKIPFEVKVEENKELAKGEWRYKTVDGVEQTGQAGEIKTTWTIENSKVVDTKVERTEPVAAIIEVGSKDFEGTLEYVDKDPIPFETEVIVDPSLAPNVIVEDQKGELGEKQTPVTREIKNGVAGEEKRGEATVTKEPVKRKIRVGSNTKGQYKETEIIPFKTEVKKDPTLKKGEWKYAEVDGVQQTGENGLKERVLIIENSMVTEESDYKTVKEPKNAVILVGEEDFTGTLEYVDKDPVPFETEVTIDPTLEPNKIVEDQAGVLGEQETKVTREIKNGEAGEEVRGETTQTKDPINRKIRIGAKSNGTHTIEEKVEVPFEVEIEFDDTLSPGEQKVSQEGVPGEKTRTTTLTIENGKVIKTEEGEFTETKAPTKKIIKVGRNTEGEVKHVEEIPFGYKVEEVDTLKKGEYEIVKPGKVGTKTTTWTIKNSKVDGEPKVEIVEPEDALIYVGKGTNSGTHEVVEKVPVPFETIIEFDDSLAPGETEVVTEGSLGEKTRTNTLTIEDGKVTATKEGEFEQNIAPVNRVIKVGRNTNGKVEHKEELPFKYTIEYDPNLEAGKYVVETPGRVGERITTWTIENSKVVGEPSVVETQPVDAVIKVGSKDFTGTFTTTKTEAVPFETEYVVNNGLKPGEVNVKQEGQLGQKETQVTHTIVNGEVTESKEGETKQSIAPIKRIVEIGPGKTDGTHTYTSKKPFEVEVRVNPELPKGEYKVVQKGVEGEEEYTITIENSKVTNTSEPRETKAPVNEIIEVGSQDFTGTHETKKTQAIQFETEYIVDDSLEPGTTKVEQEGSLGEETITVTHTIVNGQVTKSEESQPVQTKAPVKRIVKVGAAKSNGTHEYTNKIPYEVEIRVNPNLKKGERNVIQKGEVGEEKYTLTIENSKVTNTTGPVRTKEPKPEIIEVGSADYTGEFEYIDKEVIPFDTKVTINPNLAPNEIKEITPGEVGSKERKVTQKYTNGEKGELVVGEYETTKEPVTRVIEVGSKTDGQYKETHVIPFETEVRTDSSIPKGEWRYAIVDGVPQTGESGLKERTLTIVNSKVTEESEFKTTREPKNAVILVGEGSTDGQVKHTEEIPFGYKVEESDELKPGEYKIVKPGKVGTITTTWTIKDSKVVGEPHVERVEAEDALIQVGKGTPDGTHDFKEKKELPFETIIEYDDSLEPGEEKVVQEGKPGEQERTNTIVIKDGKVVEIKEGEFKTTTEPVNKIIKIGRKKPEGETTKEVEREIPFETKVIYDETLEAGFQEIEKEGKPGKEKVTITTKLVDGKLETTESTEKIEDKEDRVVRIGIKPVVKETELGHDTEYRHNPELKEGETRVIEEGSKGSVKYTTTFNKETGKLEVKEERVEPKNKVVEYGSKTDGEFTYESEKAYDIIIQENPNLEAGKTNVIQEGIVGKTETTVKIENSKEVSRDTKTITEKQDKIIEIGTKNVCEIPPVNPEDPKDPEKPGEEDPKDPSKPGEEDPKDPENPGDEDSKGPSKPGEEDPKDPEKPGEEDPKDPEQPGEEDP</sequence>
<evidence type="ECO:0000313" key="5">
    <source>
        <dbReference type="Proteomes" id="UP000005147"/>
    </source>
</evidence>
<accession>K1MNG1</accession>
<feature type="domain" description="G5" evidence="3">
    <location>
        <begin position="817"/>
        <end position="899"/>
    </location>
</feature>
<dbReference type="eggNOG" id="COG3583">
    <property type="taxonomic scope" value="Bacteria"/>
</dbReference>
<name>K1MNG1_9LACT</name>
<dbReference type="PROSITE" id="PS51109">
    <property type="entry name" value="G5"/>
    <property type="match status" value="17"/>
</dbReference>
<feature type="region of interest" description="Disordered" evidence="2">
    <location>
        <begin position="561"/>
        <end position="585"/>
    </location>
</feature>
<dbReference type="EMBL" id="AGZE01000014">
    <property type="protein sequence ID" value="EKB57709.1"/>
    <property type="molecule type" value="Genomic_DNA"/>
</dbReference>
<feature type="region of interest" description="Disordered" evidence="2">
    <location>
        <begin position="2102"/>
        <end position="2183"/>
    </location>
</feature>
<feature type="domain" description="G5" evidence="3">
    <location>
        <begin position="1275"/>
        <end position="1356"/>
    </location>
</feature>
<feature type="domain" description="G5" evidence="3">
    <location>
        <begin position="1353"/>
        <end position="1429"/>
    </location>
</feature>
<feature type="domain" description="G5" evidence="3">
    <location>
        <begin position="2030"/>
        <end position="2105"/>
    </location>
</feature>
<dbReference type="Pfam" id="PF07501">
    <property type="entry name" value="G5"/>
    <property type="match status" value="19"/>
</dbReference>
<feature type="domain" description="G5" evidence="3">
    <location>
        <begin position="897"/>
        <end position="978"/>
    </location>
</feature>
<reference evidence="4 5" key="1">
    <citation type="submission" date="2012-07" db="EMBL/GenBank/DDBJ databases">
        <title>The Genome Sequence of Facklamia ignava CCUG 37419.</title>
        <authorList>
            <consortium name="The Broad Institute Genome Sequencing Platform"/>
            <person name="Earl A."/>
            <person name="Ward D."/>
            <person name="Feldgarden M."/>
            <person name="Gevers D."/>
            <person name="Huys G."/>
            <person name="Walker B."/>
            <person name="Young S.K."/>
            <person name="Zeng Q."/>
            <person name="Gargeya S."/>
            <person name="Fitzgerald M."/>
            <person name="Haas B."/>
            <person name="Abouelleil A."/>
            <person name="Alvarado L."/>
            <person name="Arachchi H.M."/>
            <person name="Berlin A.M."/>
            <person name="Chapman S.B."/>
            <person name="Goldberg J."/>
            <person name="Griggs A."/>
            <person name="Gujja S."/>
            <person name="Hansen M."/>
            <person name="Howarth C."/>
            <person name="Imamovic A."/>
            <person name="Larimer J."/>
            <person name="McCowen C."/>
            <person name="Montmayeur A."/>
            <person name="Murphy C."/>
            <person name="Neiman D."/>
            <person name="Pearson M."/>
            <person name="Priest M."/>
            <person name="Roberts A."/>
            <person name="Saif S."/>
            <person name="Shea T."/>
            <person name="Sisk P."/>
            <person name="Sykes S."/>
            <person name="Wortman J."/>
            <person name="Nusbaum C."/>
            <person name="Birren B."/>
        </authorList>
    </citation>
    <scope>NUCLEOTIDE SEQUENCE [LARGE SCALE GENOMIC DNA]</scope>
    <source>
        <strain evidence="4 5">CCUG 37419</strain>
    </source>
</reference>
<feature type="non-terminal residue" evidence="4">
    <location>
        <position position="2183"/>
    </location>
</feature>
<protein>
    <recommendedName>
        <fullName evidence="3">G5 domain-containing protein</fullName>
    </recommendedName>
</protein>
<feature type="domain" description="G5" evidence="3">
    <location>
        <begin position="1959"/>
        <end position="2039"/>
    </location>
</feature>
<organism evidence="4 5">
    <name type="scientific">Falseniella ignava CCUG 37419</name>
    <dbReference type="NCBI Taxonomy" id="883112"/>
    <lineage>
        <taxon>Bacteria</taxon>
        <taxon>Bacillati</taxon>
        <taxon>Bacillota</taxon>
        <taxon>Bacilli</taxon>
        <taxon>Lactobacillales</taxon>
        <taxon>Aerococcaceae</taxon>
        <taxon>Falseniella</taxon>
    </lineage>
</organism>
<feature type="domain" description="G5" evidence="3">
    <location>
        <begin position="1656"/>
        <end position="1738"/>
    </location>
</feature>
<keyword evidence="1" id="KW-0732">Signal</keyword>
<dbReference type="InterPro" id="IPR011098">
    <property type="entry name" value="G5_dom"/>
</dbReference>
<proteinExistence type="predicted"/>
<dbReference type="Gene3D" id="2.20.230.10">
    <property type="entry name" value="Resuscitation-promoting factor rpfb"/>
    <property type="match status" value="18"/>
</dbReference>
<comment type="caution">
    <text evidence="4">The sequence shown here is derived from an EMBL/GenBank/DDBJ whole genome shotgun (WGS) entry which is preliminary data.</text>
</comment>
<feature type="domain" description="G5" evidence="3">
    <location>
        <begin position="1809"/>
        <end position="1889"/>
    </location>
</feature>
<dbReference type="InterPro" id="IPR046774">
    <property type="entry name" value="pAdhesive_10"/>
</dbReference>
<feature type="domain" description="G5" evidence="3">
    <location>
        <begin position="1427"/>
        <end position="1508"/>
    </location>
</feature>
<gene>
    <name evidence="4" type="ORF">HMPREF9707_00541</name>
</gene>
<dbReference type="HOGENOM" id="CLU_231418_0_0_9"/>
<evidence type="ECO:0000259" key="3">
    <source>
        <dbReference type="PROSITE" id="PS51109"/>
    </source>
</evidence>
<feature type="domain" description="G5" evidence="3">
    <location>
        <begin position="1202"/>
        <end position="1277"/>
    </location>
</feature>
<feature type="compositionally biased region" description="Basic and acidic residues" evidence="2">
    <location>
        <begin position="2115"/>
        <end position="2176"/>
    </location>
</feature>
<keyword evidence="5" id="KW-1185">Reference proteome</keyword>
<dbReference type="Proteomes" id="UP000005147">
    <property type="component" value="Unassembled WGS sequence"/>
</dbReference>
<evidence type="ECO:0000256" key="2">
    <source>
        <dbReference type="SAM" id="MobiDB-lite"/>
    </source>
</evidence>
<feature type="domain" description="G5" evidence="3">
    <location>
        <begin position="1052"/>
        <end position="1133"/>
    </location>
</feature>
<evidence type="ECO:0000313" key="4">
    <source>
        <dbReference type="EMBL" id="EKB57709.1"/>
    </source>
</evidence>
<dbReference type="SMART" id="SM01208">
    <property type="entry name" value="G5"/>
    <property type="match status" value="19"/>
</dbReference>
<feature type="domain" description="G5" evidence="3">
    <location>
        <begin position="1126"/>
        <end position="1206"/>
    </location>
</feature>
<feature type="compositionally biased region" description="Polar residues" evidence="2">
    <location>
        <begin position="9"/>
        <end position="18"/>
    </location>
</feature>
<dbReference type="Gene3D" id="2.20.230.30">
    <property type="match status" value="1"/>
</dbReference>